<proteinExistence type="predicted"/>
<dbReference type="AlphaFoldDB" id="A0A2N3LE28"/>
<reference evidence="1 2" key="1">
    <citation type="submission" date="2017-11" db="EMBL/GenBank/DDBJ databases">
        <title>Bacillus camelliae sp. nov., isolated from pu'er tea.</title>
        <authorList>
            <person name="Niu L."/>
        </authorList>
    </citation>
    <scope>NUCLEOTIDE SEQUENCE [LARGE SCALE GENOMIC DNA]</scope>
    <source>
        <strain evidence="1 2">7578-1</strain>
    </source>
</reference>
<dbReference type="EMBL" id="PIQO01000026">
    <property type="protein sequence ID" value="PKR82868.1"/>
    <property type="molecule type" value="Genomic_DNA"/>
</dbReference>
<comment type="caution">
    <text evidence="1">The sequence shown here is derived from an EMBL/GenBank/DDBJ whole genome shotgun (WGS) entry which is preliminary data.</text>
</comment>
<dbReference type="RefSeq" id="WP_101356356.1">
    <property type="nucleotide sequence ID" value="NZ_PIQO01000026.1"/>
</dbReference>
<accession>A0A2N3LE28</accession>
<keyword evidence="2" id="KW-1185">Reference proteome</keyword>
<evidence type="ECO:0000313" key="2">
    <source>
        <dbReference type="Proteomes" id="UP000233440"/>
    </source>
</evidence>
<evidence type="ECO:0000313" key="1">
    <source>
        <dbReference type="EMBL" id="PKR82868.1"/>
    </source>
</evidence>
<name>A0A2N3LE28_9BACI</name>
<protein>
    <submittedName>
        <fullName evidence="1">Uncharacterized protein</fullName>
    </submittedName>
</protein>
<gene>
    <name evidence="1" type="ORF">CWO92_22015</name>
</gene>
<sequence length="94" mass="11073">MGYSSEEQEININKIRTEDKFIIYCSDSTWLTKLLKIAEPIEPEYEDGRIISARFELGANQVSLRKPSKKRELSEEQRLAIAERMRNLHMKKND</sequence>
<dbReference type="OrthoDB" id="2362578at2"/>
<organism evidence="1 2">
    <name type="scientific">Heyndrickxia camelliae</name>
    <dbReference type="NCBI Taxonomy" id="1707093"/>
    <lineage>
        <taxon>Bacteria</taxon>
        <taxon>Bacillati</taxon>
        <taxon>Bacillota</taxon>
        <taxon>Bacilli</taxon>
        <taxon>Bacillales</taxon>
        <taxon>Bacillaceae</taxon>
        <taxon>Heyndrickxia</taxon>
    </lineage>
</organism>
<dbReference type="Proteomes" id="UP000233440">
    <property type="component" value="Unassembled WGS sequence"/>
</dbReference>